<dbReference type="SMART" id="SM01381">
    <property type="entry name" value="7TM_GPCR_Srsx"/>
    <property type="match status" value="1"/>
</dbReference>
<evidence type="ECO:0000256" key="2">
    <source>
        <dbReference type="ARBA" id="ARBA00022475"/>
    </source>
</evidence>
<keyword evidence="6 10" id="KW-0472">Membrane</keyword>
<keyword evidence="12" id="KW-1185">Reference proteome</keyword>
<dbReference type="PANTHER" id="PTHR24248:SF185">
    <property type="entry name" value="DOPAMINE RECEPTOR 2"/>
    <property type="match status" value="1"/>
</dbReference>
<keyword evidence="4 10" id="KW-1133">Transmembrane helix</keyword>
<dbReference type="GO" id="GO:0004930">
    <property type="term" value="F:G protein-coupled receptor activity"/>
    <property type="evidence" value="ECO:0007669"/>
    <property type="project" value="UniProtKB-KW"/>
</dbReference>
<keyword evidence="8 9" id="KW-0807">Transducer</keyword>
<dbReference type="PANTHER" id="PTHR24248">
    <property type="entry name" value="ADRENERGIC RECEPTOR-RELATED G-PROTEIN COUPLED RECEPTOR"/>
    <property type="match status" value="1"/>
</dbReference>
<evidence type="ECO:0000256" key="7">
    <source>
        <dbReference type="ARBA" id="ARBA00023170"/>
    </source>
</evidence>
<feature type="transmembrane region" description="Helical" evidence="10">
    <location>
        <begin position="198"/>
        <end position="220"/>
    </location>
</feature>
<dbReference type="PRINTS" id="PR00237">
    <property type="entry name" value="GPCRRHODOPSN"/>
</dbReference>
<sequence length="576" mass="63752">MAGPPSTAPPWVSTGSQGTWASWTRNLAYTSAEYITDITVDSTTTSSPSTTYIQRITSDSTGASWSTVEHQQSAVAFITQSEFLTGSTAISKAYTTDDARIASVSSAASGIYDSGTTTDRFQTTTMMDSTSFISTTWLNNSASMVDIVTREPPVEDTLAKDVIVGSLLSVLGLLTVFGNTLVILAIYRERCLRTVTNLFIASLASADFIIGTTVIPFAIYNELRFGEWVFGKSWCDLWHAIDILACTASITNLCVIAVDRYWAITRPMSYPSRMTKKLGIFLIACVWICSSLISFPCIAWWQAVEPPDRPDTDCVFPEDATYLIISSCISFYIPSTLMIFMYAQVYRTAVEQVKVIKSGQRKVNAGSHHQGAMSMRVHRGGTVNNHHSAGYTNGYNARNVGMTGGIHGGAKNAVNNARRSLLAGMNREHKAARTLGIVMGVFIMCWLPFFIVNVMAPVCPDCIVNPHITFPVVTWLGYANSALNPAIYAFASRKFKRAFIKIICDCLPRRYQPDKWERRRRPRRTMSMSNMEPDSSYTMVEYGETLVRPADRKVDSSTAILSGGRPHLYSLRQTYF</sequence>
<feature type="transmembrane region" description="Helical" evidence="10">
    <location>
        <begin position="468"/>
        <end position="491"/>
    </location>
</feature>
<dbReference type="SUPFAM" id="SSF81321">
    <property type="entry name" value="Family A G protein-coupled receptor-like"/>
    <property type="match status" value="1"/>
</dbReference>
<dbReference type="Gene3D" id="1.20.1070.10">
    <property type="entry name" value="Rhodopsin 7-helix transmembrane proteins"/>
    <property type="match status" value="1"/>
</dbReference>
<name>A0A8B7ZY29_ACAPL</name>
<dbReference type="Proteomes" id="UP000694845">
    <property type="component" value="Unplaced"/>
</dbReference>
<feature type="transmembrane region" description="Helical" evidence="10">
    <location>
        <begin position="435"/>
        <end position="456"/>
    </location>
</feature>
<dbReference type="PROSITE" id="PS00237">
    <property type="entry name" value="G_PROTEIN_RECEP_F1_1"/>
    <property type="match status" value="1"/>
</dbReference>
<reference evidence="13" key="1">
    <citation type="submission" date="2025-08" db="UniProtKB">
        <authorList>
            <consortium name="RefSeq"/>
        </authorList>
    </citation>
    <scope>IDENTIFICATION</scope>
</reference>
<gene>
    <name evidence="13" type="primary">LOC110990005</name>
</gene>
<evidence type="ECO:0000259" key="11">
    <source>
        <dbReference type="PROSITE" id="PS50262"/>
    </source>
</evidence>
<keyword evidence="3 9" id="KW-0812">Transmembrane</keyword>
<keyword evidence="2" id="KW-1003">Cell membrane</keyword>
<comment type="similarity">
    <text evidence="9">Belongs to the G-protein coupled receptor 1 family.</text>
</comment>
<dbReference type="OrthoDB" id="5957871at2759"/>
<dbReference type="RefSeq" id="XP_022110448.1">
    <property type="nucleotide sequence ID" value="XM_022254756.1"/>
</dbReference>
<dbReference type="GO" id="GO:0071880">
    <property type="term" value="P:adenylate cyclase-activating adrenergic receptor signaling pathway"/>
    <property type="evidence" value="ECO:0007669"/>
    <property type="project" value="TreeGrafter"/>
</dbReference>
<evidence type="ECO:0000256" key="10">
    <source>
        <dbReference type="SAM" id="Phobius"/>
    </source>
</evidence>
<accession>A0A8B7ZY29</accession>
<protein>
    <submittedName>
        <fullName evidence="13">Dopamine receptor 2-like</fullName>
    </submittedName>
</protein>
<evidence type="ECO:0000256" key="1">
    <source>
        <dbReference type="ARBA" id="ARBA00004651"/>
    </source>
</evidence>
<dbReference type="PROSITE" id="PS50262">
    <property type="entry name" value="G_PROTEIN_RECEP_F1_2"/>
    <property type="match status" value="1"/>
</dbReference>
<evidence type="ECO:0000313" key="12">
    <source>
        <dbReference type="Proteomes" id="UP000694845"/>
    </source>
</evidence>
<proteinExistence type="inferred from homology"/>
<dbReference type="Pfam" id="PF00001">
    <property type="entry name" value="7tm_1"/>
    <property type="match status" value="1"/>
</dbReference>
<evidence type="ECO:0000256" key="4">
    <source>
        <dbReference type="ARBA" id="ARBA00022989"/>
    </source>
</evidence>
<evidence type="ECO:0000256" key="8">
    <source>
        <dbReference type="ARBA" id="ARBA00023224"/>
    </source>
</evidence>
<feature type="transmembrane region" description="Helical" evidence="10">
    <location>
        <begin position="162"/>
        <end position="186"/>
    </location>
</feature>
<evidence type="ECO:0000256" key="6">
    <source>
        <dbReference type="ARBA" id="ARBA00023136"/>
    </source>
</evidence>
<dbReference type="KEGG" id="aplc:110990005"/>
<dbReference type="GeneID" id="110990005"/>
<comment type="subcellular location">
    <subcellularLocation>
        <location evidence="1">Cell membrane</location>
        <topology evidence="1">Multi-pass membrane protein</topology>
    </subcellularLocation>
</comment>
<organism evidence="12 13">
    <name type="scientific">Acanthaster planci</name>
    <name type="common">Crown-of-thorns starfish</name>
    <dbReference type="NCBI Taxonomy" id="133434"/>
    <lineage>
        <taxon>Eukaryota</taxon>
        <taxon>Metazoa</taxon>
        <taxon>Echinodermata</taxon>
        <taxon>Eleutherozoa</taxon>
        <taxon>Asterozoa</taxon>
        <taxon>Asteroidea</taxon>
        <taxon>Valvatacea</taxon>
        <taxon>Valvatida</taxon>
        <taxon>Acanthasteridae</taxon>
        <taxon>Acanthaster</taxon>
    </lineage>
</organism>
<dbReference type="AlphaFoldDB" id="A0A8B7ZY29"/>
<evidence type="ECO:0000256" key="5">
    <source>
        <dbReference type="ARBA" id="ARBA00023040"/>
    </source>
</evidence>
<feature type="transmembrane region" description="Helical" evidence="10">
    <location>
        <begin position="321"/>
        <end position="343"/>
    </location>
</feature>
<feature type="transmembrane region" description="Helical" evidence="10">
    <location>
        <begin position="240"/>
        <end position="258"/>
    </location>
</feature>
<evidence type="ECO:0000313" key="13">
    <source>
        <dbReference type="RefSeq" id="XP_022110448.1"/>
    </source>
</evidence>
<evidence type="ECO:0000256" key="3">
    <source>
        <dbReference type="ARBA" id="ARBA00022692"/>
    </source>
</evidence>
<dbReference type="GO" id="GO:0043410">
    <property type="term" value="P:positive regulation of MAPK cascade"/>
    <property type="evidence" value="ECO:0007669"/>
    <property type="project" value="TreeGrafter"/>
</dbReference>
<evidence type="ECO:0000256" key="9">
    <source>
        <dbReference type="RuleBase" id="RU000688"/>
    </source>
</evidence>
<dbReference type="OMA" id="WHAIDIL"/>
<feature type="domain" description="G-protein coupled receptors family 1 profile" evidence="11">
    <location>
        <begin position="178"/>
        <end position="488"/>
    </location>
</feature>
<keyword evidence="7 9" id="KW-0675">Receptor</keyword>
<dbReference type="InterPro" id="IPR017452">
    <property type="entry name" value="GPCR_Rhodpsn_7TM"/>
</dbReference>
<keyword evidence="5 9" id="KW-0297">G-protein coupled receptor</keyword>
<feature type="transmembrane region" description="Helical" evidence="10">
    <location>
        <begin position="278"/>
        <end position="301"/>
    </location>
</feature>
<dbReference type="GO" id="GO:0005886">
    <property type="term" value="C:plasma membrane"/>
    <property type="evidence" value="ECO:0007669"/>
    <property type="project" value="UniProtKB-SubCell"/>
</dbReference>
<dbReference type="InterPro" id="IPR000276">
    <property type="entry name" value="GPCR_Rhodpsn"/>
</dbReference>